<dbReference type="Proteomes" id="UP001589709">
    <property type="component" value="Unassembled WGS sequence"/>
</dbReference>
<proteinExistence type="predicted"/>
<organism evidence="1 2">
    <name type="scientific">Streptomyces cinereospinus</name>
    <dbReference type="NCBI Taxonomy" id="285561"/>
    <lineage>
        <taxon>Bacteria</taxon>
        <taxon>Bacillati</taxon>
        <taxon>Actinomycetota</taxon>
        <taxon>Actinomycetes</taxon>
        <taxon>Kitasatosporales</taxon>
        <taxon>Streptomycetaceae</taxon>
        <taxon>Streptomyces</taxon>
    </lineage>
</organism>
<name>A0ABV5N6R6_9ACTN</name>
<dbReference type="EMBL" id="JBHMCY010000057">
    <property type="protein sequence ID" value="MFB9465982.1"/>
    <property type="molecule type" value="Genomic_DNA"/>
</dbReference>
<evidence type="ECO:0000313" key="1">
    <source>
        <dbReference type="EMBL" id="MFB9465982.1"/>
    </source>
</evidence>
<evidence type="ECO:0000313" key="2">
    <source>
        <dbReference type="Proteomes" id="UP001589709"/>
    </source>
</evidence>
<gene>
    <name evidence="1" type="ORF">ACFF45_25560</name>
</gene>
<sequence>MVAPFVATLGGLACTGHDAIPLDGGALGLDGLPGGPGPGGVRIPGLGDVGDIGGLLPDRVGDLVEAETTAGFRVDMAPTLLGWAGRRAADRVAGLPPDSPAAWLWERCAGSSGRRSRPWSPWG</sequence>
<comment type="caution">
    <text evidence="1">The sequence shown here is derived from an EMBL/GenBank/DDBJ whole genome shotgun (WGS) entry which is preliminary data.</text>
</comment>
<dbReference type="RefSeq" id="WP_381348815.1">
    <property type="nucleotide sequence ID" value="NZ_JBHMCY010000057.1"/>
</dbReference>
<keyword evidence="2" id="KW-1185">Reference proteome</keyword>
<accession>A0ABV5N6R6</accession>
<protein>
    <submittedName>
        <fullName evidence="1">Uncharacterized protein</fullName>
    </submittedName>
</protein>
<reference evidence="1 2" key="1">
    <citation type="submission" date="2024-09" db="EMBL/GenBank/DDBJ databases">
        <authorList>
            <person name="Sun Q."/>
            <person name="Mori K."/>
        </authorList>
    </citation>
    <scope>NUCLEOTIDE SEQUENCE [LARGE SCALE GENOMIC DNA]</scope>
    <source>
        <strain evidence="1 2">JCM 6917</strain>
    </source>
</reference>